<dbReference type="EMBL" id="LS423452">
    <property type="protein sequence ID" value="SPS06987.1"/>
    <property type="molecule type" value="Genomic_DNA"/>
</dbReference>
<name>A0A2X0QZL6_9PROT</name>
<evidence type="ECO:0000313" key="2">
    <source>
        <dbReference type="EMBL" id="SPS06987.1"/>
    </source>
</evidence>
<feature type="compositionally biased region" description="Low complexity" evidence="1">
    <location>
        <begin position="209"/>
        <end position="225"/>
    </location>
</feature>
<feature type="region of interest" description="Disordered" evidence="1">
    <location>
        <begin position="208"/>
        <end position="241"/>
    </location>
</feature>
<evidence type="ECO:0000256" key="1">
    <source>
        <dbReference type="SAM" id="MobiDB-lite"/>
    </source>
</evidence>
<accession>A0A2X0QZL6</accession>
<dbReference type="AlphaFoldDB" id="A0A2X0QZL6"/>
<protein>
    <submittedName>
        <fullName evidence="2">Uncharacterized protein</fullName>
    </submittedName>
</protein>
<proteinExistence type="predicted"/>
<sequence length="241" mass="26142">MGCAQGRLTSITEDMAYQFDDLQLLQAVSDWQRGGDAKQNLRRGLALKAACAPLPEQYRTSPLASFRQVGLEQGSVWDLIGEDSLAEKVSSWAFDIEIATAFKSGVPLNGQGYQGVIFCINPPPSSHVIVNLRELYKSPAFCAAMERNKSAITSFSDGVGRYWDSQSEIVLEIDAVTQEDIYSLDGHSSPFEQLVAPRSGTHLCTRSYATRGRGTATEGRARPGASRPAVVNPRGHKASSS</sequence>
<gene>
    <name evidence="2" type="ORF">NITFAB_2585</name>
</gene>
<organism evidence="2">
    <name type="scientific">Candidatus Nitrotoga fabula</name>
    <dbReference type="NCBI Taxonomy" id="2182327"/>
    <lineage>
        <taxon>Bacteria</taxon>
        <taxon>Pseudomonadati</taxon>
        <taxon>Pseudomonadota</taxon>
        <taxon>Betaproteobacteria</taxon>
        <taxon>Nitrosomonadales</taxon>
        <taxon>Gallionellaceae</taxon>
        <taxon>Candidatus Nitrotoga</taxon>
    </lineage>
</organism>
<reference evidence="2" key="1">
    <citation type="submission" date="2018-05" db="EMBL/GenBank/DDBJ databases">
        <authorList>
            <person name="Lanie J.A."/>
            <person name="Ng W.-L."/>
            <person name="Kazmierczak K.M."/>
            <person name="Andrzejewski T.M."/>
            <person name="Davidsen T.M."/>
            <person name="Wayne K.J."/>
            <person name="Tettelin H."/>
            <person name="Glass J.I."/>
            <person name="Rusch D."/>
            <person name="Podicherti R."/>
            <person name="Tsui H.-C.T."/>
            <person name="Winkler M.E."/>
        </authorList>
    </citation>
    <scope>NUCLEOTIDE SEQUENCE</scope>
    <source>
        <strain evidence="2">KNB</strain>
    </source>
</reference>